<evidence type="ECO:0000313" key="2">
    <source>
        <dbReference type="Proteomes" id="UP000238206"/>
    </source>
</evidence>
<comment type="caution">
    <text evidence="1">The sequence shown here is derived from an EMBL/GenBank/DDBJ whole genome shotgun (WGS) entry which is preliminary data.</text>
</comment>
<name>A0A2S8IYB2_BURCE</name>
<sequence length="170" mass="18742">MTEDEVKNLLAMPGKLVVRPFMWSIEASGHVPKTSIFESGVQAGNEVLEGVVVRARFRGPKLIEKGLASFTIPESFSCALFVENDRVAALDTNPQQSHPNRVGAGRPFYGETLTNPTHRHVWVGEYGYAEPVEPPLMDVVELLKAFAVECNLIFQGTIEHPLKGETGRLL</sequence>
<reference evidence="1 2" key="1">
    <citation type="submission" date="2018-02" db="EMBL/GenBank/DDBJ databases">
        <title>Draft genome sequencing of Burkholderia cepacia Y14-15.</title>
        <authorList>
            <person name="Zheng B.-X."/>
        </authorList>
    </citation>
    <scope>NUCLEOTIDE SEQUENCE [LARGE SCALE GENOMIC DNA]</scope>
    <source>
        <strain evidence="1 2">Y14-15</strain>
    </source>
</reference>
<accession>A0A2S8IYB2</accession>
<dbReference type="RefSeq" id="WP_105390524.1">
    <property type="nucleotide sequence ID" value="NZ_PUIQ01000009.1"/>
</dbReference>
<proteinExistence type="predicted"/>
<evidence type="ECO:0000313" key="1">
    <source>
        <dbReference type="EMBL" id="PQP19723.1"/>
    </source>
</evidence>
<gene>
    <name evidence="1" type="ORF">C5615_09810</name>
</gene>
<organism evidence="1 2">
    <name type="scientific">Burkholderia cepacia</name>
    <name type="common">Pseudomonas cepacia</name>
    <dbReference type="NCBI Taxonomy" id="292"/>
    <lineage>
        <taxon>Bacteria</taxon>
        <taxon>Pseudomonadati</taxon>
        <taxon>Pseudomonadota</taxon>
        <taxon>Betaproteobacteria</taxon>
        <taxon>Burkholderiales</taxon>
        <taxon>Burkholderiaceae</taxon>
        <taxon>Burkholderia</taxon>
        <taxon>Burkholderia cepacia complex</taxon>
    </lineage>
</organism>
<protein>
    <submittedName>
        <fullName evidence="1">Uncharacterized protein</fullName>
    </submittedName>
</protein>
<dbReference type="Proteomes" id="UP000238206">
    <property type="component" value="Unassembled WGS sequence"/>
</dbReference>
<dbReference type="EMBL" id="PUIQ01000009">
    <property type="protein sequence ID" value="PQP19723.1"/>
    <property type="molecule type" value="Genomic_DNA"/>
</dbReference>
<dbReference type="AlphaFoldDB" id="A0A2S8IYB2"/>